<dbReference type="EC" id="1.3.99.-" evidence="14 15"/>
<comment type="pathway">
    <text evidence="2 14 15">Porphyrin-containing compound metabolism; protoporphyrin-IX biosynthesis; protoporphyrin-IX from protoporphyrinogen-IX: step 1/1.</text>
</comment>
<evidence type="ECO:0000256" key="1">
    <source>
        <dbReference type="ARBA" id="ARBA00004651"/>
    </source>
</evidence>
<evidence type="ECO:0000256" key="11">
    <source>
        <dbReference type="ARBA" id="ARBA00023004"/>
    </source>
</evidence>
<keyword evidence="11 14" id="KW-0408">Iron</keyword>
<evidence type="ECO:0000256" key="5">
    <source>
        <dbReference type="ARBA" id="ARBA00022475"/>
    </source>
</evidence>
<feature type="transmembrane region" description="Helical" evidence="14">
    <location>
        <begin position="120"/>
        <end position="138"/>
    </location>
</feature>
<proteinExistence type="inferred from homology"/>
<comment type="subunit">
    <text evidence="14">Homodimer.</text>
</comment>
<feature type="binding site" description="axial binding residue" evidence="14">
    <location>
        <position position="9"/>
    </location>
    <ligand>
        <name>heme</name>
        <dbReference type="ChEBI" id="CHEBI:30413"/>
    </ligand>
    <ligandPart>
        <name>Fe</name>
        <dbReference type="ChEBI" id="CHEBI:18248"/>
    </ligandPart>
</feature>
<dbReference type="RefSeq" id="WP_184947450.1">
    <property type="nucleotide sequence ID" value="NZ_AYKH01000043.1"/>
</dbReference>
<gene>
    <name evidence="16" type="ORF">SAOR_15745</name>
</gene>
<reference evidence="16 17" key="1">
    <citation type="submission" date="2013-10" db="EMBL/GenBank/DDBJ databases">
        <title>Salinisphaera orenii MK-B5 Genome Sequencing.</title>
        <authorList>
            <person name="Lai Q."/>
            <person name="Li C."/>
            <person name="Shao Z."/>
        </authorList>
    </citation>
    <scope>NUCLEOTIDE SEQUENCE [LARGE SCALE GENOMIC DNA]</scope>
    <source>
        <strain evidence="16 17">MK-B5</strain>
    </source>
</reference>
<dbReference type="GO" id="GO:0005886">
    <property type="term" value="C:plasma membrane"/>
    <property type="evidence" value="ECO:0007669"/>
    <property type="project" value="UniProtKB-SubCell"/>
</dbReference>
<evidence type="ECO:0000256" key="12">
    <source>
        <dbReference type="ARBA" id="ARBA00023136"/>
    </source>
</evidence>
<feature type="transmembrane region" description="Helical" evidence="14">
    <location>
        <begin position="6"/>
        <end position="28"/>
    </location>
</feature>
<evidence type="ECO:0000256" key="8">
    <source>
        <dbReference type="ARBA" id="ARBA00022723"/>
    </source>
</evidence>
<accession>A0A423PF97</accession>
<feature type="binding site" description="axial binding residue" evidence="14">
    <location>
        <position position="85"/>
    </location>
    <ligand>
        <name>heme</name>
        <dbReference type="ChEBI" id="CHEBI:30413"/>
    </ligand>
    <ligandPart>
        <name>Fe</name>
        <dbReference type="ChEBI" id="CHEBI:18248"/>
    </ligandPart>
</feature>
<comment type="similarity">
    <text evidence="3 14 15">Belongs to the HemJ family.</text>
</comment>
<sequence>MLLWVKAFHVIAMVTWFAGLFYLPRLFVYHADTHDELGHTRFCTMEKRLSVLMSIGAAATIGLGLWLLAAYGGEWMAANGWMHAKLALVLGLIGYHGWCQVQVKKFREQRSSGSAGYFRLMNEIPSVFLVLIVVLAVVKPF</sequence>
<comment type="catalytic activity">
    <reaction evidence="13 14 15">
        <text>protoporphyrinogen IX + 3 A = protoporphyrin IX + 3 AH2</text>
        <dbReference type="Rhea" id="RHEA:62000"/>
        <dbReference type="ChEBI" id="CHEBI:13193"/>
        <dbReference type="ChEBI" id="CHEBI:17499"/>
        <dbReference type="ChEBI" id="CHEBI:57306"/>
        <dbReference type="ChEBI" id="CHEBI:57307"/>
    </reaction>
</comment>
<feature type="transmembrane region" description="Helical" evidence="14">
    <location>
        <begin position="81"/>
        <end position="99"/>
    </location>
</feature>
<keyword evidence="6 14" id="KW-0349">Heme</keyword>
<evidence type="ECO:0000256" key="13">
    <source>
        <dbReference type="ARBA" id="ARBA00048390"/>
    </source>
</evidence>
<evidence type="ECO:0000256" key="2">
    <source>
        <dbReference type="ARBA" id="ARBA00005073"/>
    </source>
</evidence>
<evidence type="ECO:0000256" key="7">
    <source>
        <dbReference type="ARBA" id="ARBA00022692"/>
    </source>
</evidence>
<evidence type="ECO:0000256" key="3">
    <source>
        <dbReference type="ARBA" id="ARBA00006501"/>
    </source>
</evidence>
<dbReference type="Proteomes" id="UP000283993">
    <property type="component" value="Unassembled WGS sequence"/>
</dbReference>
<keyword evidence="9 14" id="KW-1133">Transmembrane helix</keyword>
<dbReference type="InterPro" id="IPR005265">
    <property type="entry name" value="HemJ-like"/>
</dbReference>
<keyword evidence="17" id="KW-1185">Reference proteome</keyword>
<organism evidence="16 17">
    <name type="scientific">Salinisphaera orenii MK-B5</name>
    <dbReference type="NCBI Taxonomy" id="856730"/>
    <lineage>
        <taxon>Bacteria</taxon>
        <taxon>Pseudomonadati</taxon>
        <taxon>Pseudomonadota</taxon>
        <taxon>Gammaproteobacteria</taxon>
        <taxon>Salinisphaerales</taxon>
        <taxon>Salinisphaeraceae</taxon>
        <taxon>Salinisphaera</taxon>
    </lineage>
</organism>
<name>A0A423PF97_9GAMM</name>
<protein>
    <recommendedName>
        <fullName evidence="4 14">Protoporphyrinogen IX oxidase</fullName>
        <shortName evidence="14">PPO</shortName>
        <ecNumber evidence="14 15">1.3.99.-</ecNumber>
    </recommendedName>
</protein>
<dbReference type="GO" id="GO:0070818">
    <property type="term" value="F:protoporphyrinogen oxidase activity"/>
    <property type="evidence" value="ECO:0007669"/>
    <property type="project" value="UniProtKB-UniRule"/>
</dbReference>
<evidence type="ECO:0000256" key="14">
    <source>
        <dbReference type="HAMAP-Rule" id="MF_02239"/>
    </source>
</evidence>
<keyword evidence="7 14" id="KW-0812">Transmembrane</keyword>
<dbReference type="EMBL" id="AYKH01000043">
    <property type="protein sequence ID" value="ROO24250.1"/>
    <property type="molecule type" value="Genomic_DNA"/>
</dbReference>
<evidence type="ECO:0000256" key="9">
    <source>
        <dbReference type="ARBA" id="ARBA00022989"/>
    </source>
</evidence>
<keyword evidence="12 14" id="KW-0472">Membrane</keyword>
<evidence type="ECO:0000313" key="16">
    <source>
        <dbReference type="EMBL" id="ROO24250.1"/>
    </source>
</evidence>
<comment type="caution">
    <text evidence="16">The sequence shown here is derived from an EMBL/GenBank/DDBJ whole genome shotgun (WGS) entry which is preliminary data.</text>
</comment>
<evidence type="ECO:0000256" key="4">
    <source>
        <dbReference type="ARBA" id="ARBA00017504"/>
    </source>
</evidence>
<dbReference type="PIRSF" id="PIRSF004638">
    <property type="entry name" value="UCP004638"/>
    <property type="match status" value="1"/>
</dbReference>
<comment type="subcellular location">
    <subcellularLocation>
        <location evidence="1 14">Cell membrane</location>
        <topology evidence="1 14">Multi-pass membrane protein</topology>
    </subcellularLocation>
</comment>
<keyword evidence="5 14" id="KW-1003">Cell membrane</keyword>
<keyword evidence="10 14" id="KW-0560">Oxidoreductase</keyword>
<comment type="function">
    <text evidence="14 15">Catalyzes the oxidation of protoporphyrinogen IX to protoporphyrin IX.</text>
</comment>
<comment type="cofactor">
    <cofactor evidence="14 15">
        <name>heme b</name>
        <dbReference type="ChEBI" id="CHEBI:60344"/>
    </cofactor>
    <text evidence="14 15">Binds 1 heme b (iron(II)-protoporphyrin IX) group per subunit.</text>
</comment>
<feature type="transmembrane region" description="Helical" evidence="14">
    <location>
        <begin position="49"/>
        <end position="69"/>
    </location>
</feature>
<evidence type="ECO:0000256" key="10">
    <source>
        <dbReference type="ARBA" id="ARBA00023002"/>
    </source>
</evidence>
<dbReference type="PANTHER" id="PTHR40255">
    <property type="entry name" value="UPF0093 MEMBRANE PROTEIN SLR1790"/>
    <property type="match status" value="1"/>
</dbReference>
<dbReference type="GO" id="GO:0046872">
    <property type="term" value="F:metal ion binding"/>
    <property type="evidence" value="ECO:0007669"/>
    <property type="project" value="UniProtKB-UniRule"/>
</dbReference>
<dbReference type="HAMAP" id="MF_02239">
    <property type="entry name" value="HemJ"/>
    <property type="match status" value="1"/>
</dbReference>
<dbReference type="UniPathway" id="UPA00251">
    <property type="reaction ID" value="UER00324"/>
</dbReference>
<evidence type="ECO:0000256" key="6">
    <source>
        <dbReference type="ARBA" id="ARBA00022617"/>
    </source>
</evidence>
<keyword evidence="8 14" id="KW-0479">Metal-binding</keyword>
<evidence type="ECO:0000256" key="15">
    <source>
        <dbReference type="PIRNR" id="PIRNR004638"/>
    </source>
</evidence>
<dbReference type="GO" id="GO:0006782">
    <property type="term" value="P:protoporphyrinogen IX biosynthetic process"/>
    <property type="evidence" value="ECO:0007669"/>
    <property type="project" value="UniProtKB-UniRule"/>
</dbReference>
<dbReference type="Pfam" id="PF03653">
    <property type="entry name" value="UPF0093"/>
    <property type="match status" value="1"/>
</dbReference>
<dbReference type="AlphaFoldDB" id="A0A423PF97"/>
<dbReference type="PANTHER" id="PTHR40255:SF1">
    <property type="entry name" value="PROTOPORPHYRINOGEN IX OXIDASE"/>
    <property type="match status" value="1"/>
</dbReference>
<evidence type="ECO:0000313" key="17">
    <source>
        <dbReference type="Proteomes" id="UP000283993"/>
    </source>
</evidence>